<dbReference type="HOGENOM" id="CLU_561903_0_0_1"/>
<organism evidence="1 2">
    <name type="scientific">Solanum tuberosum</name>
    <name type="common">Potato</name>
    <dbReference type="NCBI Taxonomy" id="4113"/>
    <lineage>
        <taxon>Eukaryota</taxon>
        <taxon>Viridiplantae</taxon>
        <taxon>Streptophyta</taxon>
        <taxon>Embryophyta</taxon>
        <taxon>Tracheophyta</taxon>
        <taxon>Spermatophyta</taxon>
        <taxon>Magnoliopsida</taxon>
        <taxon>eudicotyledons</taxon>
        <taxon>Gunneridae</taxon>
        <taxon>Pentapetalae</taxon>
        <taxon>asterids</taxon>
        <taxon>lamiids</taxon>
        <taxon>Solanales</taxon>
        <taxon>Solanaceae</taxon>
        <taxon>Solanoideae</taxon>
        <taxon>Solaneae</taxon>
        <taxon>Solanum</taxon>
    </lineage>
</organism>
<protein>
    <recommendedName>
        <fullName evidence="3">Integrase core domain containing protein</fullName>
    </recommendedName>
</protein>
<accession>M1DF02</accession>
<evidence type="ECO:0000313" key="2">
    <source>
        <dbReference type="Proteomes" id="UP000011115"/>
    </source>
</evidence>
<dbReference type="PANTHER" id="PTHR33180:SF31">
    <property type="entry name" value="POLYPROTEIN PROTEIN"/>
    <property type="match status" value="1"/>
</dbReference>
<name>M1DF02_SOLTU</name>
<reference evidence="2" key="1">
    <citation type="journal article" date="2011" name="Nature">
        <title>Genome sequence and analysis of the tuber crop potato.</title>
        <authorList>
            <consortium name="The Potato Genome Sequencing Consortium"/>
        </authorList>
    </citation>
    <scope>NUCLEOTIDE SEQUENCE [LARGE SCALE GENOMIC DNA]</scope>
    <source>
        <strain evidence="2">cv. DM1-3 516 R44</strain>
    </source>
</reference>
<proteinExistence type="predicted"/>
<evidence type="ECO:0008006" key="3">
    <source>
        <dbReference type="Google" id="ProtNLM"/>
    </source>
</evidence>
<dbReference type="Proteomes" id="UP000011115">
    <property type="component" value="Unassembled WGS sequence"/>
</dbReference>
<dbReference type="PANTHER" id="PTHR33180">
    <property type="entry name" value="PHOTOSYSTEM II CP43 REACTION CENTER PROTEIN"/>
    <property type="match status" value="1"/>
</dbReference>
<sequence length="486" mass="55503">MKACRSPSSVGESPIGQEITFCSSVLSPEWKDQVVDEMEQSACCRVFQERGRKTKTTKLIVGGIGSTWVQLERMNPSPFPTHSAPESEWAKAEFVLNVATQGGEYVEQYSCENGVSSIRSDDIPATFKQLEDERIYKSWARFKELITHCPTHDIPDIALLDCFYRSLGPGIKMDELAKTMVEIEVQCKRKDKYIIPHKGRRPKDNEVKRIEGMLSIILHKVTEQDRELEEMKKNIKVVKQMIGSHSKSVQLLENLMGHALTYLYSQKNRGLSSDTMANLKKEIGEQMVQSAYHQRGRRTRHDPLFGSTHFQLRAYKTRRAKEQFDMVRTNLTMSPQNKARGITINEGGSVEQPFINRRNELRARPQSTSTRVSSAATPLATDYVPARAPPVTLAPPVAPPPRLQNRLKVRTILEGKFLSTEGLEGKYPDVRDTINYHEFEQFTRPRGPYIPSWVWDFYIAYGELVPKKKEEGERIQTCVVGHCQRQ</sequence>
<dbReference type="PaxDb" id="4113-PGSC0003DMT400087987"/>
<reference evidence="1" key="2">
    <citation type="submission" date="2015-06" db="UniProtKB">
        <authorList>
            <consortium name="EnsemblPlants"/>
        </authorList>
    </citation>
    <scope>IDENTIFICATION</scope>
    <source>
        <strain evidence="1">DM1-3 516 R44</strain>
    </source>
</reference>
<dbReference type="AlphaFoldDB" id="M1DF02"/>
<evidence type="ECO:0000313" key="1">
    <source>
        <dbReference type="EnsemblPlants" id="PGSC0003DMT400087987"/>
    </source>
</evidence>
<keyword evidence="2" id="KW-1185">Reference proteome</keyword>
<dbReference type="InParanoid" id="M1DF02"/>
<dbReference type="Gramene" id="PGSC0003DMT400087987">
    <property type="protein sequence ID" value="PGSC0003DMT400087987"/>
    <property type="gene ID" value="PGSC0003DMG400037558"/>
</dbReference>
<dbReference type="EnsemblPlants" id="PGSC0003DMT400087987">
    <property type="protein sequence ID" value="PGSC0003DMT400087987"/>
    <property type="gene ID" value="PGSC0003DMG400037558"/>
</dbReference>